<reference evidence="1 2" key="1">
    <citation type="journal article" date="2023" name="Sci. Data">
        <title>Genome assembly of the Korean intertidal mud-creeper Batillaria attramentaria.</title>
        <authorList>
            <person name="Patra A.K."/>
            <person name="Ho P.T."/>
            <person name="Jun S."/>
            <person name="Lee S.J."/>
            <person name="Kim Y."/>
            <person name="Won Y.J."/>
        </authorList>
    </citation>
    <scope>NUCLEOTIDE SEQUENCE [LARGE SCALE GENOMIC DNA]</scope>
    <source>
        <strain evidence="1">Wonlab-2016</strain>
    </source>
</reference>
<gene>
    <name evidence="1" type="ORF">BaRGS_00007562</name>
</gene>
<evidence type="ECO:0000313" key="2">
    <source>
        <dbReference type="Proteomes" id="UP001519460"/>
    </source>
</evidence>
<sequence>MRRNRSAYEVPVLEKESKLCGGEAPGSTSYTHALHAHDTAVLSSRARAGQMFPYSWVKGHAQCHFGSPAGEPIHETHWPMRGTPLC</sequence>
<accession>A0ABD0LN99</accession>
<protein>
    <submittedName>
        <fullName evidence="1">Uncharacterized protein</fullName>
    </submittedName>
</protein>
<keyword evidence="2" id="KW-1185">Reference proteome</keyword>
<dbReference type="Proteomes" id="UP001519460">
    <property type="component" value="Unassembled WGS sequence"/>
</dbReference>
<dbReference type="EMBL" id="JACVVK020000033">
    <property type="protein sequence ID" value="KAK7501077.1"/>
    <property type="molecule type" value="Genomic_DNA"/>
</dbReference>
<dbReference type="AlphaFoldDB" id="A0ABD0LN99"/>
<evidence type="ECO:0000313" key="1">
    <source>
        <dbReference type="EMBL" id="KAK7501077.1"/>
    </source>
</evidence>
<comment type="caution">
    <text evidence="1">The sequence shown here is derived from an EMBL/GenBank/DDBJ whole genome shotgun (WGS) entry which is preliminary data.</text>
</comment>
<organism evidence="1 2">
    <name type="scientific">Batillaria attramentaria</name>
    <dbReference type="NCBI Taxonomy" id="370345"/>
    <lineage>
        <taxon>Eukaryota</taxon>
        <taxon>Metazoa</taxon>
        <taxon>Spiralia</taxon>
        <taxon>Lophotrochozoa</taxon>
        <taxon>Mollusca</taxon>
        <taxon>Gastropoda</taxon>
        <taxon>Caenogastropoda</taxon>
        <taxon>Sorbeoconcha</taxon>
        <taxon>Cerithioidea</taxon>
        <taxon>Batillariidae</taxon>
        <taxon>Batillaria</taxon>
    </lineage>
</organism>
<name>A0ABD0LN99_9CAEN</name>
<proteinExistence type="predicted"/>